<protein>
    <recommendedName>
        <fullName evidence="1">Antitoxin Xre-like helix-turn-helix domain-containing protein</fullName>
    </recommendedName>
</protein>
<dbReference type="Pfam" id="PF20432">
    <property type="entry name" value="Xre-like-HTH"/>
    <property type="match status" value="1"/>
</dbReference>
<reference evidence="3" key="1">
    <citation type="submission" date="2016-10" db="EMBL/GenBank/DDBJ databases">
        <authorList>
            <person name="Varghese N."/>
            <person name="Submissions S."/>
        </authorList>
    </citation>
    <scope>NUCLEOTIDE SEQUENCE [LARGE SCALE GENOMIC DNA]</scope>
    <source>
        <strain evidence="3">2SM5</strain>
    </source>
</reference>
<proteinExistence type="predicted"/>
<dbReference type="Proteomes" id="UP000243426">
    <property type="component" value="Chromosome I"/>
</dbReference>
<dbReference type="AlphaFoldDB" id="A0A1H1QLS1"/>
<feature type="domain" description="Antitoxin Xre-like helix-turn-helix" evidence="1">
    <location>
        <begin position="18"/>
        <end position="72"/>
    </location>
</feature>
<evidence type="ECO:0000313" key="3">
    <source>
        <dbReference type="Proteomes" id="UP000243426"/>
    </source>
</evidence>
<dbReference type="OrthoDB" id="117888at2"/>
<dbReference type="GO" id="GO:0003677">
    <property type="term" value="F:DNA binding"/>
    <property type="evidence" value="ECO:0007669"/>
    <property type="project" value="InterPro"/>
</dbReference>
<dbReference type="EMBL" id="LT629748">
    <property type="protein sequence ID" value="SDS23839.1"/>
    <property type="molecule type" value="Genomic_DNA"/>
</dbReference>
<sequence length="133" mass="14943">MSLADIQRITAEKHQSTAGLRTAITIMERWGALREQMARTLRVSSSTLARAKAGNGTITLDNDQLDRVSYVLNIHATLRLVFDNPDNVYGFVKLPNHNAFFNGRKPLDVMAEGSFASLYETFRRIDGLRGAMW</sequence>
<gene>
    <name evidence="2" type="ORF">SAMN05216198_1507</name>
</gene>
<dbReference type="RefSeq" id="WP_090272740.1">
    <property type="nucleotide sequence ID" value="NZ_LT629748.1"/>
</dbReference>
<accession>A0A1H1QLS1</accession>
<dbReference type="STRING" id="797277.SAMN05216198_1507"/>
<dbReference type="InterPro" id="IPR046847">
    <property type="entry name" value="Xre-like_HTH"/>
</dbReference>
<name>A0A1H1QLS1_9GAMM</name>
<organism evidence="2 3">
    <name type="scientific">Halopseudomonas litoralis</name>
    <dbReference type="NCBI Taxonomy" id="797277"/>
    <lineage>
        <taxon>Bacteria</taxon>
        <taxon>Pseudomonadati</taxon>
        <taxon>Pseudomonadota</taxon>
        <taxon>Gammaproteobacteria</taxon>
        <taxon>Pseudomonadales</taxon>
        <taxon>Pseudomonadaceae</taxon>
        <taxon>Halopseudomonas</taxon>
    </lineage>
</organism>
<evidence type="ECO:0000313" key="2">
    <source>
        <dbReference type="EMBL" id="SDS23839.1"/>
    </source>
</evidence>
<keyword evidence="3" id="KW-1185">Reference proteome</keyword>
<evidence type="ECO:0000259" key="1">
    <source>
        <dbReference type="Pfam" id="PF20432"/>
    </source>
</evidence>